<keyword evidence="3" id="KW-0687">Ribonucleoprotein</keyword>
<dbReference type="GO" id="GO:0005739">
    <property type="term" value="C:mitochondrion"/>
    <property type="evidence" value="ECO:0007669"/>
    <property type="project" value="TreeGrafter"/>
</dbReference>
<comment type="similarity">
    <text evidence="1">Belongs to the universal ribosomal protein uS17 family.</text>
</comment>
<dbReference type="Gene3D" id="2.40.50.140">
    <property type="entry name" value="Nucleic acid-binding proteins"/>
    <property type="match status" value="1"/>
</dbReference>
<evidence type="ECO:0000313" key="4">
    <source>
        <dbReference type="EMBL" id="CAH2350476.1"/>
    </source>
</evidence>
<dbReference type="PANTHER" id="PTHR10744:SF1">
    <property type="entry name" value="SMALL RIBOSOMAL SUBUNIT PROTEIN US17M"/>
    <property type="match status" value="1"/>
</dbReference>
<dbReference type="GO" id="GO:0005840">
    <property type="term" value="C:ribosome"/>
    <property type="evidence" value="ECO:0007669"/>
    <property type="project" value="UniProtKB-KW"/>
</dbReference>
<dbReference type="AlphaFoldDB" id="A0A9P0QL15"/>
<gene>
    <name evidence="4" type="ORF">CLIB1423_01S10968</name>
</gene>
<dbReference type="OrthoDB" id="274752at2759"/>
<comment type="caution">
    <text evidence="4">The sequence shown here is derived from an EMBL/GenBank/DDBJ whole genome shotgun (WGS) entry which is preliminary data.</text>
</comment>
<name>A0A9P0QL15_9ASCO</name>
<reference evidence="4" key="1">
    <citation type="submission" date="2022-03" db="EMBL/GenBank/DDBJ databases">
        <authorList>
            <person name="Legras J.-L."/>
            <person name="Devillers H."/>
            <person name="Grondin C."/>
        </authorList>
    </citation>
    <scope>NUCLEOTIDE SEQUENCE</scope>
    <source>
        <strain evidence="4">CLIB 1423</strain>
    </source>
</reference>
<keyword evidence="2 4" id="KW-0689">Ribosomal protein</keyword>
<dbReference type="InterPro" id="IPR000266">
    <property type="entry name" value="Ribosomal_uS17"/>
</dbReference>
<evidence type="ECO:0000256" key="2">
    <source>
        <dbReference type="ARBA" id="ARBA00022980"/>
    </source>
</evidence>
<protein>
    <submittedName>
        <fullName evidence="4">37S ribosomal protein S17, mitochondrial</fullName>
    </submittedName>
</protein>
<dbReference type="GO" id="GO:0003735">
    <property type="term" value="F:structural constituent of ribosome"/>
    <property type="evidence" value="ECO:0007669"/>
    <property type="project" value="InterPro"/>
</dbReference>
<evidence type="ECO:0000313" key="5">
    <source>
        <dbReference type="Proteomes" id="UP000837801"/>
    </source>
</evidence>
<sequence>MARQNFVGLVVSQGKMKKTVKVRVQTKTYDKSVHKEVVNRKDYLVHDQGELCKEGDIVRIEAIPKISARKYFAIAEIKVNKGQQFALYEKLASEKVEQEEQSQITKFFERRQALESTITHIDDLRSLDKLAITFQNDPSADRQALLGEINRIKSKYDIKSWPSTEPILKLEIREESKDLSVLEHRVENIKVILEKLFSEAEYNGVKDELLTKLNVVDKPKPIQKNIVRKYILNPKNECPISL</sequence>
<dbReference type="Pfam" id="PF00366">
    <property type="entry name" value="Ribosomal_S17"/>
    <property type="match status" value="1"/>
</dbReference>
<evidence type="ECO:0000256" key="3">
    <source>
        <dbReference type="ARBA" id="ARBA00023274"/>
    </source>
</evidence>
<dbReference type="SUPFAM" id="SSF50249">
    <property type="entry name" value="Nucleic acid-binding proteins"/>
    <property type="match status" value="1"/>
</dbReference>
<evidence type="ECO:0000256" key="1">
    <source>
        <dbReference type="ARBA" id="ARBA00010254"/>
    </source>
</evidence>
<dbReference type="CDD" id="cd00364">
    <property type="entry name" value="Ribosomal_uS17"/>
    <property type="match status" value="1"/>
</dbReference>
<dbReference type="GO" id="GO:1990904">
    <property type="term" value="C:ribonucleoprotein complex"/>
    <property type="evidence" value="ECO:0007669"/>
    <property type="project" value="UniProtKB-KW"/>
</dbReference>
<keyword evidence="5" id="KW-1185">Reference proteome</keyword>
<dbReference type="InterPro" id="IPR012340">
    <property type="entry name" value="NA-bd_OB-fold"/>
</dbReference>
<dbReference type="PANTHER" id="PTHR10744">
    <property type="entry name" value="40S RIBOSOMAL PROTEIN S11 FAMILY MEMBER"/>
    <property type="match status" value="1"/>
</dbReference>
<dbReference type="EMBL" id="CAKXYY010000001">
    <property type="protein sequence ID" value="CAH2350476.1"/>
    <property type="molecule type" value="Genomic_DNA"/>
</dbReference>
<accession>A0A9P0QL15</accession>
<dbReference type="GO" id="GO:0006412">
    <property type="term" value="P:translation"/>
    <property type="evidence" value="ECO:0007669"/>
    <property type="project" value="InterPro"/>
</dbReference>
<organism evidence="4 5">
    <name type="scientific">[Candida] railenensis</name>
    <dbReference type="NCBI Taxonomy" id="45579"/>
    <lineage>
        <taxon>Eukaryota</taxon>
        <taxon>Fungi</taxon>
        <taxon>Dikarya</taxon>
        <taxon>Ascomycota</taxon>
        <taxon>Saccharomycotina</taxon>
        <taxon>Pichiomycetes</taxon>
        <taxon>Debaryomycetaceae</taxon>
        <taxon>Kurtzmaniella</taxon>
    </lineage>
</organism>
<dbReference type="Proteomes" id="UP000837801">
    <property type="component" value="Unassembled WGS sequence"/>
</dbReference>
<proteinExistence type="inferred from homology"/>